<dbReference type="EMBL" id="NQXA01000003">
    <property type="protein sequence ID" value="PHQ29849.1"/>
    <property type="molecule type" value="Genomic_DNA"/>
</dbReference>
<protein>
    <submittedName>
        <fullName evidence="2">Uncharacterized protein</fullName>
    </submittedName>
</protein>
<evidence type="ECO:0000256" key="1">
    <source>
        <dbReference type="SAM" id="Phobius"/>
    </source>
</evidence>
<evidence type="ECO:0000313" key="2">
    <source>
        <dbReference type="EMBL" id="PHQ29849.1"/>
    </source>
</evidence>
<proteinExistence type="predicted"/>
<organism evidence="2 3">
    <name type="scientific">Leeuwenhoekiella nanhaiensis</name>
    <dbReference type="NCBI Taxonomy" id="1655491"/>
    <lineage>
        <taxon>Bacteria</taxon>
        <taxon>Pseudomonadati</taxon>
        <taxon>Bacteroidota</taxon>
        <taxon>Flavobacteriia</taxon>
        <taxon>Flavobacteriales</taxon>
        <taxon>Flavobacteriaceae</taxon>
        <taxon>Leeuwenhoekiella</taxon>
    </lineage>
</organism>
<dbReference type="Proteomes" id="UP000229433">
    <property type="component" value="Unassembled WGS sequence"/>
</dbReference>
<evidence type="ECO:0000313" key="3">
    <source>
        <dbReference type="Proteomes" id="UP000229433"/>
    </source>
</evidence>
<feature type="transmembrane region" description="Helical" evidence="1">
    <location>
        <begin position="408"/>
        <end position="430"/>
    </location>
</feature>
<keyword evidence="1" id="KW-1133">Transmembrane helix</keyword>
<keyword evidence="3" id="KW-1185">Reference proteome</keyword>
<keyword evidence="1" id="KW-0472">Membrane</keyword>
<sequence>MNTAERSIFVNTYFQKGESGDELNRIHITKKFDREKGIIKFGNYNISGVSKIDEFGLANVFLDDLQGDSTIINLNNLEELEINNFRFQSLTLTGKCKKITVKDSNISQLYTADLDTINFEIKNNKSIQQFNTTSTNSRNLKISGMADIVSINHNNLPSTINKVDNITVDFDLIKTINISQTRCKTISLINNLNTQNLVNFKLSNSSSNRILINNLASKNFIIQDFTINQKKSSKLQITESTIECLILKNTFLGDFKKFNFNLSTISKLDLSNSSIPTSKICGSPFQIYENYIQFYTASLNINDKNVSSDYYKAAKWALLRYSLKNLKSRFDSFGSLLVSWGFSNFGTSWVQSVLVTSILSAIIFAIMIALIQYPVNDFSSALSLFIQFFDPLHKIDFLDTPNEKYSEYGWVILLNFLNKVLLAIGIYETIRAFRKFVK</sequence>
<dbReference type="RefSeq" id="WP_099645691.1">
    <property type="nucleotide sequence ID" value="NZ_KZ319289.1"/>
</dbReference>
<gene>
    <name evidence="2" type="ORF">CJ305_07725</name>
</gene>
<dbReference type="OrthoDB" id="1122808at2"/>
<name>A0A2G1VTT1_9FLAO</name>
<keyword evidence="1" id="KW-0812">Transmembrane</keyword>
<accession>A0A2G1VTT1</accession>
<dbReference type="AlphaFoldDB" id="A0A2G1VTT1"/>
<comment type="caution">
    <text evidence="2">The sequence shown here is derived from an EMBL/GenBank/DDBJ whole genome shotgun (WGS) entry which is preliminary data.</text>
</comment>
<feature type="transmembrane region" description="Helical" evidence="1">
    <location>
        <begin position="353"/>
        <end position="375"/>
    </location>
</feature>
<reference evidence="2 3" key="1">
    <citation type="submission" date="2017-08" db="EMBL/GenBank/DDBJ databases">
        <title>The whole genome shortgun sequences of strain Leeuwenhoekiella nanhaiensis G18 from the South China Sea.</title>
        <authorList>
            <person name="Liu Q."/>
        </authorList>
    </citation>
    <scope>NUCLEOTIDE SEQUENCE [LARGE SCALE GENOMIC DNA]</scope>
    <source>
        <strain evidence="2 3">G18</strain>
    </source>
</reference>